<dbReference type="Pfam" id="PF00672">
    <property type="entry name" value="HAMP"/>
    <property type="match status" value="1"/>
</dbReference>
<dbReference type="InterPro" id="IPR003660">
    <property type="entry name" value="HAMP_dom"/>
</dbReference>
<dbReference type="SMART" id="SM00283">
    <property type="entry name" value="MA"/>
    <property type="match status" value="1"/>
</dbReference>
<dbReference type="SMART" id="SM00304">
    <property type="entry name" value="HAMP"/>
    <property type="match status" value="1"/>
</dbReference>
<accession>A0A1H6LHJ6</accession>
<protein>
    <submittedName>
        <fullName evidence="9">Methyl-accepting chemotaxis protein</fullName>
    </submittedName>
</protein>
<dbReference type="CDD" id="cd06225">
    <property type="entry name" value="HAMP"/>
    <property type="match status" value="1"/>
</dbReference>
<dbReference type="STRING" id="173990.SAMN05660691_01723"/>
<feature type="domain" description="Methyl-accepting transducer" evidence="7">
    <location>
        <begin position="403"/>
        <end position="639"/>
    </location>
</feature>
<dbReference type="Gene3D" id="1.10.287.950">
    <property type="entry name" value="Methyl-accepting chemotaxis protein"/>
    <property type="match status" value="1"/>
</dbReference>
<evidence type="ECO:0000256" key="4">
    <source>
        <dbReference type="PROSITE-ProRule" id="PRU00284"/>
    </source>
</evidence>
<dbReference type="GO" id="GO:0006935">
    <property type="term" value="P:chemotaxis"/>
    <property type="evidence" value="ECO:0007669"/>
    <property type="project" value="UniProtKB-ARBA"/>
</dbReference>
<comment type="similarity">
    <text evidence="3">Belongs to the methyl-accepting chemotaxis (MCP) protein family.</text>
</comment>
<dbReference type="GO" id="GO:0016020">
    <property type="term" value="C:membrane"/>
    <property type="evidence" value="ECO:0007669"/>
    <property type="project" value="UniProtKB-SubCell"/>
</dbReference>
<evidence type="ECO:0000313" key="10">
    <source>
        <dbReference type="Proteomes" id="UP000199371"/>
    </source>
</evidence>
<dbReference type="AlphaFoldDB" id="A0A1H6LHJ6"/>
<organism evidence="9 10">
    <name type="scientific">Rheinheimera pacifica</name>
    <dbReference type="NCBI Taxonomy" id="173990"/>
    <lineage>
        <taxon>Bacteria</taxon>
        <taxon>Pseudomonadati</taxon>
        <taxon>Pseudomonadota</taxon>
        <taxon>Gammaproteobacteria</taxon>
        <taxon>Chromatiales</taxon>
        <taxon>Chromatiaceae</taxon>
        <taxon>Rheinheimera</taxon>
    </lineage>
</organism>
<sequence>MTSLKVAHKVIIGFGFIALLLLLSSGSALQSFAAITQSSDRVNTLAVPVQQQSNAAQIQLLKLAKLSALGFTAEQDNEISRYQQLFNSGSQTLRTQLAALATLTNTEPAFTQTLIDIDNRYQQYAAAVDTMFNARLQSIAMQRQVQTELTELEQLIDNIGANLLDISYLELRGGRQQNELIAGSANRIDGQLLGLLNTLKEVAAYNDLASAETGQESISFTLSDMQVNIDYLANILDKLDTDGLWQSTTEQLAQLTTKLEASNSLASLKLQQVSAQQAARVQLNLSEQRVEQVIVALDNLLSAADTQFSTLQQNVSDSVSSGNTRTLSLMLVLILLAVAAAYLTINAMLRPLADINKVLGDIAKGDLTRKLHITNQDEFGALAAKVNSLINALSALITNIQNNATELNLNASQSAKEVGEINDSLHQQQRQIALVNDVTRQLADSTRDIALQSAETTAAMQQALQQGEQIDLIAGQNNKLINHLADQLTATSAVMSKVNDEANNIGGILATIRGIAEQTNLLALNAAIEAARAGEQGRGFAVVADEVRSLAGRTQQATDEIRQMIETLQQQSKQAVLAITNGKADADSCVAQTLELVSSLVLVNQAIAQTQDISNQVTAATEMQLNLGQAIDKNMQQMVNIAHISGEKASRTLQHSDGVSELAVELQQAASAFKIS</sequence>
<dbReference type="FunFam" id="1.10.287.950:FF:000001">
    <property type="entry name" value="Methyl-accepting chemotaxis sensory transducer"/>
    <property type="match status" value="1"/>
</dbReference>
<dbReference type="PANTHER" id="PTHR32089:SF70">
    <property type="entry name" value="ENERGY TAXIS MODULATING METHYL ACCEPTING SENSORY TRANSDUCER"/>
    <property type="match status" value="1"/>
</dbReference>
<keyword evidence="5" id="KW-0812">Transmembrane</keyword>
<dbReference type="InterPro" id="IPR004089">
    <property type="entry name" value="MCPsignal_dom"/>
</dbReference>
<evidence type="ECO:0000259" key="7">
    <source>
        <dbReference type="PROSITE" id="PS50111"/>
    </source>
</evidence>
<evidence type="ECO:0000256" key="5">
    <source>
        <dbReference type="SAM" id="Phobius"/>
    </source>
</evidence>
<evidence type="ECO:0000256" key="1">
    <source>
        <dbReference type="ARBA" id="ARBA00004370"/>
    </source>
</evidence>
<keyword evidence="10" id="KW-1185">Reference proteome</keyword>
<evidence type="ECO:0000256" key="6">
    <source>
        <dbReference type="SAM" id="SignalP"/>
    </source>
</evidence>
<keyword evidence="5" id="KW-1133">Transmembrane helix</keyword>
<feature type="signal peptide" evidence="6">
    <location>
        <begin position="1"/>
        <end position="33"/>
    </location>
</feature>
<evidence type="ECO:0000259" key="8">
    <source>
        <dbReference type="PROSITE" id="PS50885"/>
    </source>
</evidence>
<keyword evidence="6" id="KW-0732">Signal</keyword>
<dbReference type="SUPFAM" id="SSF58104">
    <property type="entry name" value="Methyl-accepting chemotaxis protein (MCP) signaling domain"/>
    <property type="match status" value="1"/>
</dbReference>
<dbReference type="PROSITE" id="PS50885">
    <property type="entry name" value="HAMP"/>
    <property type="match status" value="1"/>
</dbReference>
<gene>
    <name evidence="9" type="ORF">SAMN05660691_01723</name>
</gene>
<dbReference type="PANTHER" id="PTHR32089">
    <property type="entry name" value="METHYL-ACCEPTING CHEMOTAXIS PROTEIN MCPB"/>
    <property type="match status" value="1"/>
</dbReference>
<keyword evidence="5" id="KW-0472">Membrane</keyword>
<proteinExistence type="inferred from homology"/>
<feature type="transmembrane region" description="Helical" evidence="5">
    <location>
        <begin position="327"/>
        <end position="349"/>
    </location>
</feature>
<reference evidence="10" key="1">
    <citation type="submission" date="2016-10" db="EMBL/GenBank/DDBJ databases">
        <authorList>
            <person name="Varghese N."/>
            <person name="Submissions S."/>
        </authorList>
    </citation>
    <scope>NUCLEOTIDE SEQUENCE [LARGE SCALE GENOMIC DNA]</scope>
    <source>
        <strain evidence="10">DSM 17616</strain>
    </source>
</reference>
<dbReference type="Pfam" id="PF00015">
    <property type="entry name" value="MCPsignal"/>
    <property type="match status" value="1"/>
</dbReference>
<feature type="chain" id="PRO_5011754385" evidence="6">
    <location>
        <begin position="34"/>
        <end position="676"/>
    </location>
</feature>
<dbReference type="EMBL" id="FNXF01000005">
    <property type="protein sequence ID" value="SEH84246.1"/>
    <property type="molecule type" value="Genomic_DNA"/>
</dbReference>
<keyword evidence="2 4" id="KW-0807">Transducer</keyword>
<dbReference type="RefSeq" id="WP_092792632.1">
    <property type="nucleotide sequence ID" value="NZ_FNXF01000005.1"/>
</dbReference>
<name>A0A1H6LHJ6_9GAMM</name>
<evidence type="ECO:0000256" key="3">
    <source>
        <dbReference type="ARBA" id="ARBA00029447"/>
    </source>
</evidence>
<evidence type="ECO:0000256" key="2">
    <source>
        <dbReference type="ARBA" id="ARBA00023224"/>
    </source>
</evidence>
<dbReference type="OrthoDB" id="9781845at2"/>
<evidence type="ECO:0000313" key="9">
    <source>
        <dbReference type="EMBL" id="SEH84246.1"/>
    </source>
</evidence>
<dbReference type="PROSITE" id="PS50111">
    <property type="entry name" value="CHEMOTAXIS_TRANSDUC_2"/>
    <property type="match status" value="1"/>
</dbReference>
<feature type="domain" description="HAMP" evidence="8">
    <location>
        <begin position="346"/>
        <end position="398"/>
    </location>
</feature>
<dbReference type="Proteomes" id="UP000199371">
    <property type="component" value="Unassembled WGS sequence"/>
</dbReference>
<dbReference type="GO" id="GO:0007165">
    <property type="term" value="P:signal transduction"/>
    <property type="evidence" value="ECO:0007669"/>
    <property type="project" value="UniProtKB-KW"/>
</dbReference>
<comment type="subcellular location">
    <subcellularLocation>
        <location evidence="1">Membrane</location>
    </subcellularLocation>
</comment>